<dbReference type="EMBL" id="OV651813">
    <property type="protein sequence ID" value="CAH1099899.1"/>
    <property type="molecule type" value="Genomic_DNA"/>
</dbReference>
<gene>
    <name evidence="2" type="ORF">PSYICH_LOCUS183</name>
</gene>
<feature type="non-terminal residue" evidence="2">
    <location>
        <position position="159"/>
    </location>
</feature>
<name>A0A9P0CD94_9CUCU</name>
<accession>A0A9P0CD94</accession>
<reference evidence="2" key="1">
    <citation type="submission" date="2022-01" db="EMBL/GenBank/DDBJ databases">
        <authorList>
            <person name="King R."/>
        </authorList>
    </citation>
    <scope>NUCLEOTIDE SEQUENCE</scope>
</reference>
<organism evidence="2 3">
    <name type="scientific">Psylliodes chrysocephalus</name>
    <dbReference type="NCBI Taxonomy" id="3402493"/>
    <lineage>
        <taxon>Eukaryota</taxon>
        <taxon>Metazoa</taxon>
        <taxon>Ecdysozoa</taxon>
        <taxon>Arthropoda</taxon>
        <taxon>Hexapoda</taxon>
        <taxon>Insecta</taxon>
        <taxon>Pterygota</taxon>
        <taxon>Neoptera</taxon>
        <taxon>Endopterygota</taxon>
        <taxon>Coleoptera</taxon>
        <taxon>Polyphaga</taxon>
        <taxon>Cucujiformia</taxon>
        <taxon>Chrysomeloidea</taxon>
        <taxon>Chrysomelidae</taxon>
        <taxon>Galerucinae</taxon>
        <taxon>Alticini</taxon>
        <taxon>Psylliodes</taxon>
    </lineage>
</organism>
<keyword evidence="1" id="KW-0472">Membrane</keyword>
<dbReference type="AlphaFoldDB" id="A0A9P0CD94"/>
<dbReference type="OrthoDB" id="6777587at2759"/>
<keyword evidence="3" id="KW-1185">Reference proteome</keyword>
<evidence type="ECO:0000313" key="2">
    <source>
        <dbReference type="EMBL" id="CAH1099899.1"/>
    </source>
</evidence>
<evidence type="ECO:0000256" key="1">
    <source>
        <dbReference type="SAM" id="Phobius"/>
    </source>
</evidence>
<protein>
    <submittedName>
        <fullName evidence="2">Uncharacterized protein</fullName>
    </submittedName>
</protein>
<dbReference type="Proteomes" id="UP001153636">
    <property type="component" value="Chromosome 1"/>
</dbReference>
<sequence>RAFYKKLIKDFRFSLRTPESTSIARMMGFNKENVKQFFTVYKELKLTHNFAAIRIYNCDETGISTVPTKNPKVLTPTGNRRVIKISSAERGINVTALCCISAVGTYVFPFLVFPRVRMQPSYLNGLPPGSIEVAHQSGWMKTENFTKFLEHFINLVKSK</sequence>
<feature type="transmembrane region" description="Helical" evidence="1">
    <location>
        <begin position="91"/>
        <end position="113"/>
    </location>
</feature>
<keyword evidence="1" id="KW-1133">Transmembrane helix</keyword>
<proteinExistence type="predicted"/>
<keyword evidence="1" id="KW-0812">Transmembrane</keyword>
<feature type="non-terminal residue" evidence="2">
    <location>
        <position position="1"/>
    </location>
</feature>
<evidence type="ECO:0000313" key="3">
    <source>
        <dbReference type="Proteomes" id="UP001153636"/>
    </source>
</evidence>